<name>A0AC34FLD6_9BILA</name>
<proteinExistence type="predicted"/>
<reference evidence="2" key="1">
    <citation type="submission" date="2022-11" db="UniProtKB">
        <authorList>
            <consortium name="WormBaseParasite"/>
        </authorList>
    </citation>
    <scope>IDENTIFICATION</scope>
</reference>
<sequence length="556" mass="63831">MASLKDNRKNSKTFDKKVIAAAKKGTSFFVYVERVVDGCKVQVFDLVTCGIIAKSLYTASEIVNIATALPELDKCKVVLFNIFSETSPQDFFSIAKKLKIAFDAKKIATHFGSREWWYFASKVSIMHESLEIGDRVIVAKINPGLTLSQFMLDKKGLSFVGFHEVLRKNHELDNLDAFDDDLLAMNGHVPKLVTLWSQNLGDDRMEDNLQRLKKMFKEKFKTTKVTDCDGLLSLPKFLRKVCKNVLGGADDDKMHWLQLFSARQVHISATKGVFTICGQIIDYYYLLPFIKTVTLSRLCVNVKVQSRYGNRIQGSSDIIKNIPFQSACHRLRVIVSINENNVITVKHEKEMIKSIVDLPRYLTEFADINIGDPIVAFFDTSSTILIAKEDHDEQKCVYHFMDEWNGVFGRDLLIAFNKEKPTFFEEAFTTFKKKPSFVVHDLLQLMSYNYEEVDENDSRWSFKAIQDKEHGLLIECDHFGGCRQVQTPEYHFAMLMKEHVKAIKKHLKANKKNGNTKRLGFLIVDKYTPEKLVRIRDKIAKACTLLNIVCYFVEIE</sequence>
<evidence type="ECO:0000313" key="1">
    <source>
        <dbReference type="Proteomes" id="UP000887579"/>
    </source>
</evidence>
<organism evidence="1 2">
    <name type="scientific">Panagrolaimus sp. ES5</name>
    <dbReference type="NCBI Taxonomy" id="591445"/>
    <lineage>
        <taxon>Eukaryota</taxon>
        <taxon>Metazoa</taxon>
        <taxon>Ecdysozoa</taxon>
        <taxon>Nematoda</taxon>
        <taxon>Chromadorea</taxon>
        <taxon>Rhabditida</taxon>
        <taxon>Tylenchina</taxon>
        <taxon>Panagrolaimomorpha</taxon>
        <taxon>Panagrolaimoidea</taxon>
        <taxon>Panagrolaimidae</taxon>
        <taxon>Panagrolaimus</taxon>
    </lineage>
</organism>
<dbReference type="WBParaSite" id="ES5_v2.g18152.t1">
    <property type="protein sequence ID" value="ES5_v2.g18152.t1"/>
    <property type="gene ID" value="ES5_v2.g18152"/>
</dbReference>
<dbReference type="Proteomes" id="UP000887579">
    <property type="component" value="Unplaced"/>
</dbReference>
<evidence type="ECO:0000313" key="2">
    <source>
        <dbReference type="WBParaSite" id="ES5_v2.g18152.t1"/>
    </source>
</evidence>
<accession>A0AC34FLD6</accession>
<protein>
    <submittedName>
        <fullName evidence="2">Uncharacterized protein</fullName>
    </submittedName>
</protein>